<dbReference type="STRING" id="1987383.A5844_002633"/>
<feature type="region of interest" description="Disordered" evidence="3">
    <location>
        <begin position="352"/>
        <end position="397"/>
    </location>
</feature>
<feature type="region of interest" description="Disordered" evidence="3">
    <location>
        <begin position="34"/>
        <end position="61"/>
    </location>
</feature>
<gene>
    <name evidence="6" type="ORF">A5844_002633</name>
</gene>
<dbReference type="InterPro" id="IPR051056">
    <property type="entry name" value="Glycosyl_Hydrolase_73"/>
</dbReference>
<dbReference type="InterPro" id="IPR006637">
    <property type="entry name" value="ChW"/>
</dbReference>
<dbReference type="InterPro" id="IPR002901">
    <property type="entry name" value="MGlyc_endo_b_GlcNAc-like_dom"/>
</dbReference>
<comment type="similarity">
    <text evidence="1">Belongs to the glycosyl hydrolase 73 family.</text>
</comment>
<accession>A0A242JVK5</accession>
<name>A0A242JVK5_9ENTE</name>
<keyword evidence="7" id="KW-1185">Reference proteome</keyword>
<dbReference type="EMBL" id="NGMO01000005">
    <property type="protein sequence ID" value="OTP06927.1"/>
    <property type="molecule type" value="Genomic_DNA"/>
</dbReference>
<dbReference type="AlphaFoldDB" id="A0A242JVK5"/>
<dbReference type="RefSeq" id="WP_244610776.1">
    <property type="nucleotide sequence ID" value="NZ_NGMO01000005.1"/>
</dbReference>
<proteinExistence type="inferred from homology"/>
<dbReference type="PANTHER" id="PTHR33308">
    <property type="entry name" value="PEPTIDOGLYCAN HYDROLASE FLGJ"/>
    <property type="match status" value="1"/>
</dbReference>
<feature type="compositionally biased region" description="Low complexity" evidence="3">
    <location>
        <begin position="373"/>
        <end position="387"/>
    </location>
</feature>
<feature type="compositionally biased region" description="Basic and acidic residues" evidence="3">
    <location>
        <begin position="352"/>
        <end position="372"/>
    </location>
</feature>
<dbReference type="Pfam" id="PF01832">
    <property type="entry name" value="Glucosaminidase"/>
    <property type="match status" value="1"/>
</dbReference>
<evidence type="ECO:0000256" key="2">
    <source>
        <dbReference type="ARBA" id="ARBA00022801"/>
    </source>
</evidence>
<keyword evidence="2" id="KW-0378">Hydrolase</keyword>
<sequence>MKTIIWLALLMIMSTSATPSLVLAETLTIDKTSAETAVDSTPNEEEKILSSQPPSTPKELDALSDEVPEISGNPSLSGRAYPSGISKPTKIVVTATEHSQEDFVEAQSSTAHSYVGSGDVFEIHTTDLQLPTTTFLDAAAIHLAMPTDNSIETLQTLAYYIAKKIKTYNLPLDHLSEIISIDSQFTLDEDQLFEWIQVYSPQITGDARIQTKSSLSNNYAFLQNTKLYPSVYRQLSDVYLTGNVLLTEKVELSDHTTWFFVQNATQSGWVPSETITPYEPQVISQSNATGKLAEKAKIYQTLSDAWIDQSSIQNDSALSNLVAKKIQIGHSIFYELFTNNKLIGYVQKETFQSEHDTPVPDTSKAKTAENKIPDSSSESTTKPPTKDQSSQRTAQPSINYSTHVKNLGWLPAVSDGQLSGTTGRLLQIEAFRLNVASSIQGSIEYTSYVQQSGWQGWVSNDNVSGTIGQVKRIEGINIRLTGQLASGYNIFYRVHVKNLGWLPWASNGKAAGTIGYGYHIEAIEVRLVSLSQTGPSTGVSYLEKEPSILANTHITNKGWLGEKDASTFAGTTGQNLSLQALRLRISENTIGGDISYQSHIANRGWETNWSSNTTTSGTTGLNLPIEAVRLSLTGAISTRYDIYYRLHVQNFGWLDWATNGESAGTQGYAAQAEAVQIKLLPKGATPPGQTVRSFRIAPPKITFQGHLSTTGWVSRTGITAPINFANQRRQFEAIRATLASSKFSGSIRYDSHIASNGWTRPVSNGDISGTTGQNRSLQAFSFQLTEELANHYDIYYRSFVRSKGWLGWASNGQKSGSVGMSLPVEAIEVTIVENDRKPSGYQANQLTILGQVDDTTPQGKFINSISQSANRIAPTYGLYTSVMLAQAILETGYGTSVLAQQAKNFFGMKFKEGEDEGKYNYIWHVSNEVVNGQTIAVNSKFRVYQTTDSSFLDNAVKLKYGVSWDPHRYKGTWKINTNSYRDATRALTGTYATDPNYGDKLNSVIDYWKLYQFD</sequence>
<dbReference type="Gene3D" id="4.10.80.30">
    <property type="entry name" value="DNA polymerase, domain 6"/>
    <property type="match status" value="1"/>
</dbReference>
<dbReference type="PANTHER" id="PTHR33308:SF9">
    <property type="entry name" value="PEPTIDOGLYCAN HYDROLASE FLGJ"/>
    <property type="match status" value="1"/>
</dbReference>
<evidence type="ECO:0000256" key="3">
    <source>
        <dbReference type="SAM" id="MobiDB-lite"/>
    </source>
</evidence>
<feature type="chain" id="PRO_5012670148" description="Mannosyl-glycoprotein endo-beta-N-acetylglucosamidase-like domain-containing protein" evidence="4">
    <location>
        <begin position="25"/>
        <end position="1014"/>
    </location>
</feature>
<dbReference type="Gene3D" id="1.10.530.10">
    <property type="match status" value="1"/>
</dbReference>
<evidence type="ECO:0000256" key="1">
    <source>
        <dbReference type="ARBA" id="ARBA00010266"/>
    </source>
</evidence>
<protein>
    <recommendedName>
        <fullName evidence="5">Mannosyl-glycoprotein endo-beta-N-acetylglucosamidase-like domain-containing protein</fullName>
    </recommendedName>
</protein>
<keyword evidence="4" id="KW-0732">Signal</keyword>
<comment type="caution">
    <text evidence="6">The sequence shown here is derived from an EMBL/GenBank/DDBJ whole genome shotgun (WGS) entry which is preliminary data.</text>
</comment>
<feature type="signal peptide" evidence="4">
    <location>
        <begin position="1"/>
        <end position="24"/>
    </location>
</feature>
<dbReference type="Proteomes" id="UP000194933">
    <property type="component" value="Unassembled WGS sequence"/>
</dbReference>
<evidence type="ECO:0000313" key="6">
    <source>
        <dbReference type="EMBL" id="OTP06927.1"/>
    </source>
</evidence>
<dbReference type="SMART" id="SM00728">
    <property type="entry name" value="ChW"/>
    <property type="match status" value="8"/>
</dbReference>
<feature type="compositionally biased region" description="Polar residues" evidence="3">
    <location>
        <begin position="388"/>
        <end position="397"/>
    </location>
</feature>
<evidence type="ECO:0000313" key="7">
    <source>
        <dbReference type="Proteomes" id="UP000194933"/>
    </source>
</evidence>
<evidence type="ECO:0000256" key="4">
    <source>
        <dbReference type="SAM" id="SignalP"/>
    </source>
</evidence>
<evidence type="ECO:0000259" key="5">
    <source>
        <dbReference type="SMART" id="SM00047"/>
    </source>
</evidence>
<reference evidence="6 7" key="1">
    <citation type="submission" date="2017-05" db="EMBL/GenBank/DDBJ databases">
        <title>The Genome Sequence of Enterococcus sp. 10A9_DIV0425.</title>
        <authorList>
            <consortium name="The Broad Institute Genomics Platform"/>
            <consortium name="The Broad Institute Genomic Center for Infectious Diseases"/>
            <person name="Earl A."/>
            <person name="Manson A."/>
            <person name="Schwartman J."/>
            <person name="Gilmore M."/>
            <person name="Abouelleil A."/>
            <person name="Cao P."/>
            <person name="Chapman S."/>
            <person name="Cusick C."/>
            <person name="Shea T."/>
            <person name="Young S."/>
            <person name="Neafsey D."/>
            <person name="Nusbaum C."/>
            <person name="Birren B."/>
        </authorList>
    </citation>
    <scope>NUCLEOTIDE SEQUENCE [LARGE SCALE GENOMIC DNA]</scope>
    <source>
        <strain evidence="6 7">10A9_DIV0425</strain>
    </source>
</reference>
<organism evidence="6 7">
    <name type="scientific">Candidatus Enterococcus wittei</name>
    <dbReference type="NCBI Taxonomy" id="1987383"/>
    <lineage>
        <taxon>Bacteria</taxon>
        <taxon>Bacillati</taxon>
        <taxon>Bacillota</taxon>
        <taxon>Bacilli</taxon>
        <taxon>Lactobacillales</taxon>
        <taxon>Enterococcaceae</taxon>
        <taxon>Enterococcus</taxon>
    </lineage>
</organism>
<dbReference type="Pfam" id="PF07538">
    <property type="entry name" value="ChW"/>
    <property type="match status" value="8"/>
</dbReference>
<dbReference type="GO" id="GO:0004040">
    <property type="term" value="F:amidase activity"/>
    <property type="evidence" value="ECO:0007669"/>
    <property type="project" value="InterPro"/>
</dbReference>
<dbReference type="SMART" id="SM00047">
    <property type="entry name" value="LYZ2"/>
    <property type="match status" value="1"/>
</dbReference>
<feature type="domain" description="Mannosyl-glycoprotein endo-beta-N-acetylglucosamidase-like" evidence="5">
    <location>
        <begin position="853"/>
        <end position="1014"/>
    </location>
</feature>